<accession>A0A939GE20</accession>
<organism evidence="1 2">
    <name type="scientific">Fibrella rubiginis</name>
    <dbReference type="NCBI Taxonomy" id="2817060"/>
    <lineage>
        <taxon>Bacteria</taxon>
        <taxon>Pseudomonadati</taxon>
        <taxon>Bacteroidota</taxon>
        <taxon>Cytophagia</taxon>
        <taxon>Cytophagales</taxon>
        <taxon>Spirosomataceae</taxon>
        <taxon>Fibrella</taxon>
    </lineage>
</organism>
<dbReference type="AlphaFoldDB" id="A0A939GE20"/>
<evidence type="ECO:0000313" key="1">
    <source>
        <dbReference type="EMBL" id="MBO0936631.1"/>
    </source>
</evidence>
<name>A0A939GE20_9BACT</name>
<dbReference type="Pfam" id="PF02452">
    <property type="entry name" value="PemK_toxin"/>
    <property type="match status" value="1"/>
</dbReference>
<evidence type="ECO:0000313" key="2">
    <source>
        <dbReference type="Proteomes" id="UP000664034"/>
    </source>
</evidence>
<dbReference type="InterPro" id="IPR003477">
    <property type="entry name" value="PemK-like"/>
</dbReference>
<dbReference type="EMBL" id="JAFMYV010000003">
    <property type="protein sequence ID" value="MBO0936631.1"/>
    <property type="molecule type" value="Genomic_DNA"/>
</dbReference>
<gene>
    <name evidence="1" type="ORF">J2I47_08760</name>
</gene>
<dbReference type="InterPro" id="IPR011067">
    <property type="entry name" value="Plasmid_toxin/cell-grow_inhib"/>
</dbReference>
<comment type="caution">
    <text evidence="1">The sequence shown here is derived from an EMBL/GenBank/DDBJ whole genome shotgun (WGS) entry which is preliminary data.</text>
</comment>
<dbReference type="GO" id="GO:0003677">
    <property type="term" value="F:DNA binding"/>
    <property type="evidence" value="ECO:0007669"/>
    <property type="project" value="InterPro"/>
</dbReference>
<dbReference type="RefSeq" id="WP_207364179.1">
    <property type="nucleotide sequence ID" value="NZ_JAFMYV010000003.1"/>
</dbReference>
<sequence length="113" mass="12694">MNPTYQQGDIVSVHFPFTDISQTKKRPALILSNAAVNQTGDYLMVQITSQFHSDGLSFPIIATDFAGPVLPLTSYIRVHKVFLLNESLIDRRFSAVQPEFRQTIINKLLTLVS</sequence>
<reference evidence="1" key="1">
    <citation type="submission" date="2021-03" db="EMBL/GenBank/DDBJ databases">
        <title>Fibrella sp. HMF5335 genome sequencing and assembly.</title>
        <authorList>
            <person name="Kang H."/>
            <person name="Kim H."/>
            <person name="Bae S."/>
            <person name="Joh K."/>
        </authorList>
    </citation>
    <scope>NUCLEOTIDE SEQUENCE</scope>
    <source>
        <strain evidence="1">HMF5335</strain>
    </source>
</reference>
<dbReference type="Proteomes" id="UP000664034">
    <property type="component" value="Unassembled WGS sequence"/>
</dbReference>
<keyword evidence="2" id="KW-1185">Reference proteome</keyword>
<protein>
    <submittedName>
        <fullName evidence="1">Type II toxin-antitoxin system PemK/MazF family toxin</fullName>
    </submittedName>
</protein>
<dbReference type="SUPFAM" id="SSF50118">
    <property type="entry name" value="Cell growth inhibitor/plasmid maintenance toxic component"/>
    <property type="match status" value="1"/>
</dbReference>
<proteinExistence type="predicted"/>
<dbReference type="Gene3D" id="2.30.30.110">
    <property type="match status" value="1"/>
</dbReference>